<dbReference type="InterPro" id="IPR036390">
    <property type="entry name" value="WH_DNA-bd_sf"/>
</dbReference>
<evidence type="ECO:0000256" key="1">
    <source>
        <dbReference type="ARBA" id="ARBA00023015"/>
    </source>
</evidence>
<keyword evidence="2 5" id="KW-0238">DNA-binding</keyword>
<feature type="domain" description="HTH gntR-type" evidence="4">
    <location>
        <begin position="13"/>
        <end position="81"/>
    </location>
</feature>
<sequence length="240" mass="27626">MEIEKVETDSDKDKPVDLIIEQLKSWLNTGQLKPGDRLLSERKLAEQFGASRSHVREAIKKLEFYGIFKTLPQSGTFVAALDISALEGLISDALHIETYDFYSLAETRLLLEVSAIRLCCERRTEEDLKLIEMRLRLCDAKIRAGEPAVEEDLNFHRQIATASKNQVLKSMMLIITPDLMTNYRKFWICDNSRRQNSSITALEHELMFEYIRKQDADAAEIIMRQHLAGVMEFASQQKVE</sequence>
<dbReference type="GO" id="GO:0003700">
    <property type="term" value="F:DNA-binding transcription factor activity"/>
    <property type="evidence" value="ECO:0007669"/>
    <property type="project" value="InterPro"/>
</dbReference>
<dbReference type="Proteomes" id="UP000247973">
    <property type="component" value="Unassembled WGS sequence"/>
</dbReference>
<dbReference type="PRINTS" id="PR00035">
    <property type="entry name" value="HTHGNTR"/>
</dbReference>
<protein>
    <submittedName>
        <fullName evidence="5">DNA-binding FadR family transcriptional regulator</fullName>
    </submittedName>
</protein>
<dbReference type="EMBL" id="QICL01000001">
    <property type="protein sequence ID" value="PXV68752.1"/>
    <property type="molecule type" value="Genomic_DNA"/>
</dbReference>
<evidence type="ECO:0000313" key="5">
    <source>
        <dbReference type="EMBL" id="PXV68752.1"/>
    </source>
</evidence>
<dbReference type="Gene3D" id="1.10.10.10">
    <property type="entry name" value="Winged helix-like DNA-binding domain superfamily/Winged helix DNA-binding domain"/>
    <property type="match status" value="1"/>
</dbReference>
<dbReference type="InterPro" id="IPR011711">
    <property type="entry name" value="GntR_C"/>
</dbReference>
<keyword evidence="1" id="KW-0805">Transcription regulation</keyword>
<accession>A0A2V3PUH0</accession>
<organism evidence="5 6">
    <name type="scientific">Dysgonomonas alginatilytica</name>
    <dbReference type="NCBI Taxonomy" id="1605892"/>
    <lineage>
        <taxon>Bacteria</taxon>
        <taxon>Pseudomonadati</taxon>
        <taxon>Bacteroidota</taxon>
        <taxon>Bacteroidia</taxon>
        <taxon>Bacteroidales</taxon>
        <taxon>Dysgonomonadaceae</taxon>
        <taxon>Dysgonomonas</taxon>
    </lineage>
</organism>
<dbReference type="Pfam" id="PF00392">
    <property type="entry name" value="GntR"/>
    <property type="match status" value="1"/>
</dbReference>
<dbReference type="RefSeq" id="WP_110308745.1">
    <property type="nucleotide sequence ID" value="NZ_QICL01000001.1"/>
</dbReference>
<comment type="caution">
    <text evidence="5">The sequence shown here is derived from an EMBL/GenBank/DDBJ whole genome shotgun (WGS) entry which is preliminary data.</text>
</comment>
<gene>
    <name evidence="5" type="ORF">CLV62_10115</name>
</gene>
<dbReference type="Pfam" id="PF07729">
    <property type="entry name" value="FCD"/>
    <property type="match status" value="1"/>
</dbReference>
<evidence type="ECO:0000256" key="2">
    <source>
        <dbReference type="ARBA" id="ARBA00023125"/>
    </source>
</evidence>
<dbReference type="GO" id="GO:0003677">
    <property type="term" value="F:DNA binding"/>
    <property type="evidence" value="ECO:0007669"/>
    <property type="project" value="UniProtKB-KW"/>
</dbReference>
<dbReference type="SUPFAM" id="SSF46785">
    <property type="entry name" value="Winged helix' DNA-binding domain"/>
    <property type="match status" value="1"/>
</dbReference>
<keyword evidence="3" id="KW-0804">Transcription</keyword>
<keyword evidence="6" id="KW-1185">Reference proteome</keyword>
<dbReference type="Gene3D" id="1.20.120.530">
    <property type="entry name" value="GntR ligand-binding domain-like"/>
    <property type="match status" value="1"/>
</dbReference>
<name>A0A2V3PUH0_9BACT</name>
<dbReference type="OrthoDB" id="9799482at2"/>
<dbReference type="SMART" id="SM00895">
    <property type="entry name" value="FCD"/>
    <property type="match status" value="1"/>
</dbReference>
<dbReference type="AlphaFoldDB" id="A0A2V3PUH0"/>
<evidence type="ECO:0000256" key="3">
    <source>
        <dbReference type="ARBA" id="ARBA00023163"/>
    </source>
</evidence>
<dbReference type="PROSITE" id="PS50949">
    <property type="entry name" value="HTH_GNTR"/>
    <property type="match status" value="1"/>
</dbReference>
<dbReference type="PANTHER" id="PTHR43537">
    <property type="entry name" value="TRANSCRIPTIONAL REGULATOR, GNTR FAMILY"/>
    <property type="match status" value="1"/>
</dbReference>
<dbReference type="InterPro" id="IPR036388">
    <property type="entry name" value="WH-like_DNA-bd_sf"/>
</dbReference>
<dbReference type="InterPro" id="IPR008920">
    <property type="entry name" value="TF_FadR/GntR_C"/>
</dbReference>
<reference evidence="5 6" key="1">
    <citation type="submission" date="2018-03" db="EMBL/GenBank/DDBJ databases">
        <title>Genomic Encyclopedia of Archaeal and Bacterial Type Strains, Phase II (KMG-II): from individual species to whole genera.</title>
        <authorList>
            <person name="Goeker M."/>
        </authorList>
    </citation>
    <scope>NUCLEOTIDE SEQUENCE [LARGE SCALE GENOMIC DNA]</scope>
    <source>
        <strain evidence="5 6">DSM 100214</strain>
    </source>
</reference>
<dbReference type="InterPro" id="IPR000524">
    <property type="entry name" value="Tscrpt_reg_HTH_GntR"/>
</dbReference>
<dbReference type="PANTHER" id="PTHR43537:SF5">
    <property type="entry name" value="UXU OPERON TRANSCRIPTIONAL REGULATOR"/>
    <property type="match status" value="1"/>
</dbReference>
<evidence type="ECO:0000259" key="4">
    <source>
        <dbReference type="PROSITE" id="PS50949"/>
    </source>
</evidence>
<evidence type="ECO:0000313" key="6">
    <source>
        <dbReference type="Proteomes" id="UP000247973"/>
    </source>
</evidence>
<dbReference type="SMART" id="SM00345">
    <property type="entry name" value="HTH_GNTR"/>
    <property type="match status" value="1"/>
</dbReference>
<dbReference type="SUPFAM" id="SSF48008">
    <property type="entry name" value="GntR ligand-binding domain-like"/>
    <property type="match status" value="1"/>
</dbReference>
<dbReference type="CDD" id="cd07377">
    <property type="entry name" value="WHTH_GntR"/>
    <property type="match status" value="1"/>
</dbReference>
<proteinExistence type="predicted"/>